<dbReference type="RefSeq" id="WP_343773385.1">
    <property type="nucleotide sequence ID" value="NZ_BAAADV010000002.1"/>
</dbReference>
<evidence type="ECO:0000313" key="2">
    <source>
        <dbReference type="Proteomes" id="UP001500420"/>
    </source>
</evidence>
<reference evidence="1 2" key="1">
    <citation type="journal article" date="2019" name="Int. J. Syst. Evol. Microbiol.">
        <title>The Global Catalogue of Microorganisms (GCM) 10K type strain sequencing project: providing services to taxonomists for standard genome sequencing and annotation.</title>
        <authorList>
            <consortium name="The Broad Institute Genomics Platform"/>
            <consortium name="The Broad Institute Genome Sequencing Center for Infectious Disease"/>
            <person name="Wu L."/>
            <person name="Ma J."/>
        </authorList>
    </citation>
    <scope>NUCLEOTIDE SEQUENCE [LARGE SCALE GENOMIC DNA]</scope>
    <source>
        <strain evidence="1 2">JCM 16328</strain>
    </source>
</reference>
<dbReference type="EMBL" id="BAAADV010000002">
    <property type="protein sequence ID" value="GAA0670099.1"/>
    <property type="molecule type" value="Genomic_DNA"/>
</dbReference>
<dbReference type="Proteomes" id="UP001500420">
    <property type="component" value="Unassembled WGS sequence"/>
</dbReference>
<proteinExistence type="predicted"/>
<name>A0AAV3T9A4_9EURY</name>
<evidence type="ECO:0008006" key="3">
    <source>
        <dbReference type="Google" id="ProtNLM"/>
    </source>
</evidence>
<keyword evidence="2" id="KW-1185">Reference proteome</keyword>
<accession>A0AAV3T9A4</accession>
<gene>
    <name evidence="1" type="ORF">GCM10009020_15220</name>
</gene>
<sequence length="53" mass="5561">MNRATTIRLERVEDGAWRATQPDVELVGRGATAARAAANYCELVAETGGSPGT</sequence>
<dbReference type="AlphaFoldDB" id="A0AAV3T9A4"/>
<comment type="caution">
    <text evidence="1">The sequence shown here is derived from an EMBL/GenBank/DDBJ whole genome shotgun (WGS) entry which is preliminary data.</text>
</comment>
<organism evidence="1 2">
    <name type="scientific">Natronoarchaeum mannanilyticum</name>
    <dbReference type="NCBI Taxonomy" id="926360"/>
    <lineage>
        <taxon>Archaea</taxon>
        <taxon>Methanobacteriati</taxon>
        <taxon>Methanobacteriota</taxon>
        <taxon>Stenosarchaea group</taxon>
        <taxon>Halobacteria</taxon>
        <taxon>Halobacteriales</taxon>
        <taxon>Natronoarchaeaceae</taxon>
    </lineage>
</organism>
<protein>
    <recommendedName>
        <fullName evidence="3">HicB family protein</fullName>
    </recommendedName>
</protein>
<evidence type="ECO:0000313" key="1">
    <source>
        <dbReference type="EMBL" id="GAA0670099.1"/>
    </source>
</evidence>